<dbReference type="InterPro" id="IPR055342">
    <property type="entry name" value="MreC_beta-barrel_core"/>
</dbReference>
<feature type="domain" description="Rod shape-determining protein MreC beta-barrel core" evidence="5">
    <location>
        <begin position="142"/>
        <end position="247"/>
    </location>
</feature>
<evidence type="ECO:0000313" key="6">
    <source>
        <dbReference type="EMBL" id="QJC27561.1"/>
    </source>
</evidence>
<dbReference type="GO" id="GO:0008360">
    <property type="term" value="P:regulation of cell shape"/>
    <property type="evidence" value="ECO:0007669"/>
    <property type="project" value="UniProtKB-KW"/>
</dbReference>
<reference evidence="6 7" key="1">
    <citation type="journal article" date="2020" name="Pathogens">
        <title>First Whole Genome Sequence of Anaplasma platys, an Obligate Intracellular Rickettsial Pathogen of Dogs.</title>
        <authorList>
            <person name="Llanes A."/>
            <person name="Rajeev S."/>
        </authorList>
    </citation>
    <scope>NUCLEOTIDE SEQUENCE [LARGE SCALE GENOMIC DNA]</scope>
    <source>
        <strain evidence="6 7">S3</strain>
    </source>
</reference>
<dbReference type="InterPro" id="IPR007221">
    <property type="entry name" value="MreC"/>
</dbReference>
<evidence type="ECO:0000256" key="1">
    <source>
        <dbReference type="ARBA" id="ARBA00009369"/>
    </source>
</evidence>
<dbReference type="Gene3D" id="2.40.10.340">
    <property type="entry name" value="Rod shape-determining protein MreC, domain 1"/>
    <property type="match status" value="1"/>
</dbReference>
<comment type="similarity">
    <text evidence="1">Belongs to the MreC family.</text>
</comment>
<dbReference type="KEGG" id="aplt:ANPL_02510"/>
<protein>
    <recommendedName>
        <fullName evidence="2">Cell shape-determining protein MreC</fullName>
    </recommendedName>
    <alternativeName>
        <fullName evidence="4">Cell shape protein MreC</fullName>
    </alternativeName>
</protein>
<evidence type="ECO:0000256" key="2">
    <source>
        <dbReference type="ARBA" id="ARBA00013855"/>
    </source>
</evidence>
<dbReference type="AlphaFoldDB" id="A0A858PY88"/>
<sequence>MKYVSIKPASSITRYLRGGASVLKKKRALFFVAVGVLLHYLYANQGVNVFGVMRTYVADRGVVAAGKVTALLQGTFCVEEKCVPAAGGGHTSGDCTTKIGVLASENAALRRLLNFVSDYSGISYTTARVIFVRDGGAERALLPLGKADGIQNQQAVINSNGLVGKIVDVSEHSSRVLLVTDRDFHIPVTIVGSGVGAVLSGTGKGAVLSDFSSGDREVSAGDLVITVDSGIGFPYGVYVGSVSDSKSVTTAASIRGLDIVSVIKLH</sequence>
<evidence type="ECO:0000256" key="3">
    <source>
        <dbReference type="ARBA" id="ARBA00022960"/>
    </source>
</evidence>
<dbReference type="InterPro" id="IPR042175">
    <property type="entry name" value="Cell/Rod_MreC_2"/>
</dbReference>
<keyword evidence="7" id="KW-1185">Reference proteome</keyword>
<dbReference type="Proteomes" id="UP000500930">
    <property type="component" value="Chromosome"/>
</dbReference>
<gene>
    <name evidence="6" type="primary">mreC</name>
    <name evidence="6" type="ORF">ANPL_02510</name>
</gene>
<dbReference type="GO" id="GO:0005886">
    <property type="term" value="C:plasma membrane"/>
    <property type="evidence" value="ECO:0007669"/>
    <property type="project" value="TreeGrafter"/>
</dbReference>
<dbReference type="PANTHER" id="PTHR34138">
    <property type="entry name" value="CELL SHAPE-DETERMINING PROTEIN MREC"/>
    <property type="match status" value="1"/>
</dbReference>
<accession>A0A858PY88</accession>
<dbReference type="EMBL" id="CP046391">
    <property type="protein sequence ID" value="QJC27561.1"/>
    <property type="molecule type" value="Genomic_DNA"/>
</dbReference>
<dbReference type="InterPro" id="IPR042177">
    <property type="entry name" value="Cell/Rod_1"/>
</dbReference>
<organism evidence="6 7">
    <name type="scientific">Anaplasma platys</name>
    <dbReference type="NCBI Taxonomy" id="949"/>
    <lineage>
        <taxon>Bacteria</taxon>
        <taxon>Pseudomonadati</taxon>
        <taxon>Pseudomonadota</taxon>
        <taxon>Alphaproteobacteria</taxon>
        <taxon>Rickettsiales</taxon>
        <taxon>Anaplasmataceae</taxon>
        <taxon>Anaplasma</taxon>
    </lineage>
</organism>
<dbReference type="RefSeq" id="WP_169193194.1">
    <property type="nucleotide sequence ID" value="NZ_CP046391.1"/>
</dbReference>
<name>A0A858PY88_9RICK</name>
<proteinExistence type="inferred from homology"/>
<keyword evidence="3" id="KW-0133">Cell shape</keyword>
<dbReference type="PANTHER" id="PTHR34138:SF1">
    <property type="entry name" value="CELL SHAPE-DETERMINING PROTEIN MREC"/>
    <property type="match status" value="1"/>
</dbReference>
<evidence type="ECO:0000313" key="7">
    <source>
        <dbReference type="Proteomes" id="UP000500930"/>
    </source>
</evidence>
<dbReference type="Gene3D" id="2.40.10.350">
    <property type="entry name" value="Rod shape-determining protein MreC, domain 2"/>
    <property type="match status" value="1"/>
</dbReference>
<evidence type="ECO:0000256" key="4">
    <source>
        <dbReference type="ARBA" id="ARBA00032089"/>
    </source>
</evidence>
<evidence type="ECO:0000259" key="5">
    <source>
        <dbReference type="Pfam" id="PF04085"/>
    </source>
</evidence>
<dbReference type="Pfam" id="PF04085">
    <property type="entry name" value="MreC"/>
    <property type="match status" value="1"/>
</dbReference>